<keyword evidence="3" id="KW-0808">Transferase</keyword>
<dbReference type="EC" id="2.7.13.3" evidence="2"/>
<dbReference type="RefSeq" id="WP_145368631.1">
    <property type="nucleotide sequence ID" value="NZ_CP036275.1"/>
</dbReference>
<evidence type="ECO:0000256" key="2">
    <source>
        <dbReference type="ARBA" id="ARBA00012438"/>
    </source>
</evidence>
<keyword evidence="6" id="KW-0067">ATP-binding</keyword>
<keyword evidence="10" id="KW-1185">Reference proteome</keyword>
<dbReference type="SMART" id="SM00387">
    <property type="entry name" value="HATPase_c"/>
    <property type="match status" value="1"/>
</dbReference>
<proteinExistence type="predicted"/>
<comment type="catalytic activity">
    <reaction evidence="1">
        <text>ATP + protein L-histidine = ADP + protein N-phospho-L-histidine.</text>
        <dbReference type="EC" id="2.7.13.3"/>
    </reaction>
</comment>
<evidence type="ECO:0000313" key="9">
    <source>
        <dbReference type="EMBL" id="QDU37648.1"/>
    </source>
</evidence>
<dbReference type="InterPro" id="IPR005467">
    <property type="entry name" value="His_kinase_dom"/>
</dbReference>
<dbReference type="Proteomes" id="UP000320496">
    <property type="component" value="Chromosome"/>
</dbReference>
<name>A0A517Z585_9PLAN</name>
<reference evidence="9 10" key="1">
    <citation type="submission" date="2019-02" db="EMBL/GenBank/DDBJ databases">
        <title>Deep-cultivation of Planctomycetes and their phenomic and genomic characterization uncovers novel biology.</title>
        <authorList>
            <person name="Wiegand S."/>
            <person name="Jogler M."/>
            <person name="Boedeker C."/>
            <person name="Pinto D."/>
            <person name="Vollmers J."/>
            <person name="Rivas-Marin E."/>
            <person name="Kohn T."/>
            <person name="Peeters S.H."/>
            <person name="Heuer A."/>
            <person name="Rast P."/>
            <person name="Oberbeckmann S."/>
            <person name="Bunk B."/>
            <person name="Jeske O."/>
            <person name="Meyerdierks A."/>
            <person name="Storesund J.E."/>
            <person name="Kallscheuer N."/>
            <person name="Luecker S."/>
            <person name="Lage O.M."/>
            <person name="Pohl T."/>
            <person name="Merkel B.J."/>
            <person name="Hornburger P."/>
            <person name="Mueller R.-W."/>
            <person name="Bruemmer F."/>
            <person name="Labrenz M."/>
            <person name="Spormann A.M."/>
            <person name="Op den Camp H."/>
            <person name="Overmann J."/>
            <person name="Amann R."/>
            <person name="Jetten M.S.M."/>
            <person name="Mascher T."/>
            <person name="Medema M.H."/>
            <person name="Devos D.P."/>
            <person name="Kaster A.-K."/>
            <person name="Ovreas L."/>
            <person name="Rohde M."/>
            <person name="Galperin M.Y."/>
            <person name="Jogler C."/>
        </authorList>
    </citation>
    <scope>NUCLEOTIDE SEQUENCE [LARGE SCALE GENOMIC DNA]</scope>
    <source>
        <strain evidence="9 10">Mal4</strain>
    </source>
</reference>
<evidence type="ECO:0000313" key="10">
    <source>
        <dbReference type="Proteomes" id="UP000320496"/>
    </source>
</evidence>
<sequence length="720" mass="80997">MRELRGTFWTWLPAQRITSSWAPDAFRPEYLELDRELNEPGSYVRLTELVRIVDPPVNKEPGTWHVDRSGVQRRGVPQTREAGVATMYALPSECLLVARRWDVRPVVFYWDQKVFRGPGTTTSHFFVLEPTHGESIAWLQRELGSEKAQLQLQRFVVGTVPPNLLRESLTQLQVRNLSTEQREDFSRLVLEDCRRNASDQRTGILRRPFVLTGATFEGRLAQFEEYLESEGLFSRKNAWYIEPATDNRGDDLFTVRPILARGTGNSPRPNVRASAREETNRKWREWFWDNSDFATHRIFDSLHTDDDLPAHLLALTTARSSPPPGFGALSAPGFVPEISTFREVMVSHLEDGTGADESDLAAGFAFAWHTSLTGDVPPTIDPEIDDDIIDLLTWARDVYRPVLALKVQQREQVVGAYLLIGDDQLDDHVGEYFRLSELGTALAEILQPPSELVEEATRRESMRRLSDFMHRLNGPLMSATDALMDIEAFLQTSQDVSAALVPDEAHARAMARMNGDASPVNYTFLARFNEIARALEQIQSVSSQVKKLSRIEDRLQAERFSLLEVAIEICREVRHGSATVDLDDDFAGDVYVHADRDVVTVALKQVLSNALRELSERRVDDPRVSISLSADSEHVRIAISDNGLPVDVALPPDPFDETTSTYFRSGKGSGFGLWLVRRAFRRHGCDVGLVENRDADGARIPGVTFQATLPQTETMQGGDT</sequence>
<dbReference type="EMBL" id="CP036275">
    <property type="protein sequence ID" value="QDU37648.1"/>
    <property type="molecule type" value="Genomic_DNA"/>
</dbReference>
<dbReference type="PANTHER" id="PTHR44936">
    <property type="entry name" value="SENSOR PROTEIN CREC"/>
    <property type="match status" value="1"/>
</dbReference>
<gene>
    <name evidence="9" type="ORF">Mal4_19630</name>
</gene>
<dbReference type="InterPro" id="IPR003594">
    <property type="entry name" value="HATPase_dom"/>
</dbReference>
<dbReference type="Pfam" id="PF02518">
    <property type="entry name" value="HATPase_c"/>
    <property type="match status" value="1"/>
</dbReference>
<keyword evidence="4" id="KW-0547">Nucleotide-binding</keyword>
<dbReference type="KEGG" id="mri:Mal4_19630"/>
<evidence type="ECO:0000259" key="8">
    <source>
        <dbReference type="PROSITE" id="PS50109"/>
    </source>
</evidence>
<keyword evidence="5 9" id="KW-0418">Kinase</keyword>
<evidence type="ECO:0000256" key="6">
    <source>
        <dbReference type="ARBA" id="ARBA00022840"/>
    </source>
</evidence>
<evidence type="ECO:0000256" key="1">
    <source>
        <dbReference type="ARBA" id="ARBA00000085"/>
    </source>
</evidence>
<dbReference type="SUPFAM" id="SSF55874">
    <property type="entry name" value="ATPase domain of HSP90 chaperone/DNA topoisomerase II/histidine kinase"/>
    <property type="match status" value="1"/>
</dbReference>
<dbReference type="PANTHER" id="PTHR44936:SF10">
    <property type="entry name" value="SENSOR PROTEIN RSTB"/>
    <property type="match status" value="1"/>
</dbReference>
<dbReference type="GO" id="GO:0005524">
    <property type="term" value="F:ATP binding"/>
    <property type="evidence" value="ECO:0007669"/>
    <property type="project" value="UniProtKB-KW"/>
</dbReference>
<keyword evidence="7" id="KW-0175">Coiled coil</keyword>
<evidence type="ECO:0000256" key="5">
    <source>
        <dbReference type="ARBA" id="ARBA00022777"/>
    </source>
</evidence>
<evidence type="ECO:0000256" key="4">
    <source>
        <dbReference type="ARBA" id="ARBA00022741"/>
    </source>
</evidence>
<dbReference type="AlphaFoldDB" id="A0A517Z585"/>
<evidence type="ECO:0000256" key="7">
    <source>
        <dbReference type="SAM" id="Coils"/>
    </source>
</evidence>
<evidence type="ECO:0000256" key="3">
    <source>
        <dbReference type="ARBA" id="ARBA00022679"/>
    </source>
</evidence>
<dbReference type="InterPro" id="IPR050980">
    <property type="entry name" value="2C_sensor_his_kinase"/>
</dbReference>
<feature type="coiled-coil region" evidence="7">
    <location>
        <begin position="531"/>
        <end position="558"/>
    </location>
</feature>
<dbReference type="PROSITE" id="PS50109">
    <property type="entry name" value="HIS_KIN"/>
    <property type="match status" value="1"/>
</dbReference>
<dbReference type="Gene3D" id="3.30.565.10">
    <property type="entry name" value="Histidine kinase-like ATPase, C-terminal domain"/>
    <property type="match status" value="1"/>
</dbReference>
<dbReference type="InterPro" id="IPR036890">
    <property type="entry name" value="HATPase_C_sf"/>
</dbReference>
<organism evidence="9 10">
    <name type="scientific">Maioricimonas rarisocia</name>
    <dbReference type="NCBI Taxonomy" id="2528026"/>
    <lineage>
        <taxon>Bacteria</taxon>
        <taxon>Pseudomonadati</taxon>
        <taxon>Planctomycetota</taxon>
        <taxon>Planctomycetia</taxon>
        <taxon>Planctomycetales</taxon>
        <taxon>Planctomycetaceae</taxon>
        <taxon>Maioricimonas</taxon>
    </lineage>
</organism>
<feature type="domain" description="Histidine kinase" evidence="8">
    <location>
        <begin position="531"/>
        <end position="713"/>
    </location>
</feature>
<accession>A0A517Z585</accession>
<dbReference type="GO" id="GO:0004673">
    <property type="term" value="F:protein histidine kinase activity"/>
    <property type="evidence" value="ECO:0007669"/>
    <property type="project" value="UniProtKB-EC"/>
</dbReference>
<protein>
    <recommendedName>
        <fullName evidence="2">histidine kinase</fullName>
        <ecNumber evidence="2">2.7.13.3</ecNumber>
    </recommendedName>
</protein>
<dbReference type="OrthoDB" id="9776727at2"/>